<gene>
    <name evidence="1" type="ORF">SAMN04488130_101449</name>
</gene>
<evidence type="ECO:0000313" key="1">
    <source>
        <dbReference type="EMBL" id="SEF54182.1"/>
    </source>
</evidence>
<sequence>MLNEGLRDQESIRIDNVLKTLLSLVSVPKFWNLEDKINIEDQLKDFGLNIQSLIDLNETDLITHLLRCHLDWNQLEQFADFLIGFSKEKQFNFSEKSIVIYNYIQQESKVFSFGINSKIAAAKVNL</sequence>
<proteinExistence type="predicted"/>
<protein>
    <submittedName>
        <fullName evidence="1">Uncharacterized protein</fullName>
    </submittedName>
</protein>
<dbReference type="Proteomes" id="UP000236737">
    <property type="component" value="Unassembled WGS sequence"/>
</dbReference>
<organism evidence="1 2">
    <name type="scientific">Flavobacterium urumqiense</name>
    <dbReference type="NCBI Taxonomy" id="935224"/>
    <lineage>
        <taxon>Bacteria</taxon>
        <taxon>Pseudomonadati</taxon>
        <taxon>Bacteroidota</taxon>
        <taxon>Flavobacteriia</taxon>
        <taxon>Flavobacteriales</taxon>
        <taxon>Flavobacteriaceae</taxon>
        <taxon>Flavobacterium</taxon>
    </lineage>
</organism>
<keyword evidence="2" id="KW-1185">Reference proteome</keyword>
<dbReference type="RefSeq" id="WP_103998571.1">
    <property type="nucleotide sequence ID" value="NZ_FNVP01000001.1"/>
</dbReference>
<dbReference type="AlphaFoldDB" id="A0A1H5SUB5"/>
<dbReference type="OrthoDB" id="1435645at2"/>
<evidence type="ECO:0000313" key="2">
    <source>
        <dbReference type="Proteomes" id="UP000236737"/>
    </source>
</evidence>
<name>A0A1H5SUB5_9FLAO</name>
<dbReference type="EMBL" id="FNVP01000001">
    <property type="protein sequence ID" value="SEF54182.1"/>
    <property type="molecule type" value="Genomic_DNA"/>
</dbReference>
<accession>A0A1H5SUB5</accession>
<reference evidence="2" key="1">
    <citation type="submission" date="2016-10" db="EMBL/GenBank/DDBJ databases">
        <authorList>
            <person name="Varghese N."/>
            <person name="Submissions S."/>
        </authorList>
    </citation>
    <scope>NUCLEOTIDE SEQUENCE [LARGE SCALE GENOMIC DNA]</scope>
    <source>
        <strain evidence="2">CGMCC 1.9230</strain>
    </source>
</reference>